<evidence type="ECO:0000256" key="1">
    <source>
        <dbReference type="ARBA" id="ARBA00004651"/>
    </source>
</evidence>
<evidence type="ECO:0000256" key="6">
    <source>
        <dbReference type="SAM" id="Phobius"/>
    </source>
</evidence>
<organism evidence="8 9">
    <name type="scientific">Planctomicrobium piriforme</name>
    <dbReference type="NCBI Taxonomy" id="1576369"/>
    <lineage>
        <taxon>Bacteria</taxon>
        <taxon>Pseudomonadati</taxon>
        <taxon>Planctomycetota</taxon>
        <taxon>Planctomycetia</taxon>
        <taxon>Planctomycetales</taxon>
        <taxon>Planctomycetaceae</taxon>
        <taxon>Planctomicrobium</taxon>
    </lineage>
</organism>
<name>A0A1I3FDR6_9PLAN</name>
<dbReference type="PANTHER" id="PTHR36115:SF6">
    <property type="entry name" value="PROLINE-RICH ANTIGEN HOMOLOG"/>
    <property type="match status" value="1"/>
</dbReference>
<reference evidence="9" key="1">
    <citation type="submission" date="2016-10" db="EMBL/GenBank/DDBJ databases">
        <authorList>
            <person name="Varghese N."/>
            <person name="Submissions S."/>
        </authorList>
    </citation>
    <scope>NUCLEOTIDE SEQUENCE [LARGE SCALE GENOMIC DNA]</scope>
    <source>
        <strain evidence="9">DSM 26348</strain>
    </source>
</reference>
<proteinExistence type="predicted"/>
<feature type="domain" description="RDD" evidence="7">
    <location>
        <begin position="30"/>
        <end position="150"/>
    </location>
</feature>
<dbReference type="InterPro" id="IPR010432">
    <property type="entry name" value="RDD"/>
</dbReference>
<sequence>MVDSNLSSAPSNRKRDNSLGMGVYYADADYVGALRRIGVLLIDGVTLFVSASILAAIGLSLDRTSEEILFAVTLAMAWLYVTVLKTSRFRTLGYWLMDCKIVTLSGTKPSPIRLTFRAMLWRVSSSNLLYDLAWCGIDEQKQTLRDRFSGTTLVRNGAKPIGTAPIHLSCCTAMTYAYFYPQVIRPGGLRGEA</sequence>
<accession>A0A1I3FDR6</accession>
<keyword evidence="2" id="KW-1003">Cell membrane</keyword>
<feature type="transmembrane region" description="Helical" evidence="6">
    <location>
        <begin position="67"/>
        <end position="84"/>
    </location>
</feature>
<dbReference type="PANTHER" id="PTHR36115">
    <property type="entry name" value="PROLINE-RICH ANTIGEN HOMOLOG-RELATED"/>
    <property type="match status" value="1"/>
</dbReference>
<dbReference type="Proteomes" id="UP000199518">
    <property type="component" value="Unassembled WGS sequence"/>
</dbReference>
<dbReference type="EMBL" id="FOQD01000005">
    <property type="protein sequence ID" value="SFI09349.1"/>
    <property type="molecule type" value="Genomic_DNA"/>
</dbReference>
<evidence type="ECO:0000313" key="8">
    <source>
        <dbReference type="EMBL" id="SFI09349.1"/>
    </source>
</evidence>
<evidence type="ECO:0000256" key="3">
    <source>
        <dbReference type="ARBA" id="ARBA00022692"/>
    </source>
</evidence>
<gene>
    <name evidence="8" type="ORF">SAMN05421753_105196</name>
</gene>
<dbReference type="AlphaFoldDB" id="A0A1I3FDR6"/>
<dbReference type="InterPro" id="IPR051791">
    <property type="entry name" value="Pra-immunoreactive"/>
</dbReference>
<keyword evidence="9" id="KW-1185">Reference proteome</keyword>
<dbReference type="Pfam" id="PF06271">
    <property type="entry name" value="RDD"/>
    <property type="match status" value="1"/>
</dbReference>
<dbReference type="GO" id="GO:0005886">
    <property type="term" value="C:plasma membrane"/>
    <property type="evidence" value="ECO:0007669"/>
    <property type="project" value="UniProtKB-SubCell"/>
</dbReference>
<feature type="transmembrane region" description="Helical" evidence="6">
    <location>
        <begin position="40"/>
        <end position="61"/>
    </location>
</feature>
<keyword evidence="3 6" id="KW-0812">Transmembrane</keyword>
<evidence type="ECO:0000313" key="9">
    <source>
        <dbReference type="Proteomes" id="UP000199518"/>
    </source>
</evidence>
<comment type="subcellular location">
    <subcellularLocation>
        <location evidence="1">Cell membrane</location>
        <topology evidence="1">Multi-pass membrane protein</topology>
    </subcellularLocation>
</comment>
<keyword evidence="4 6" id="KW-1133">Transmembrane helix</keyword>
<evidence type="ECO:0000256" key="5">
    <source>
        <dbReference type="ARBA" id="ARBA00023136"/>
    </source>
</evidence>
<protein>
    <submittedName>
        <fullName evidence="8">Uncharacterized membrane protein YckC, RDD family</fullName>
    </submittedName>
</protein>
<evidence type="ECO:0000259" key="7">
    <source>
        <dbReference type="Pfam" id="PF06271"/>
    </source>
</evidence>
<dbReference type="OrthoDB" id="9793824at2"/>
<keyword evidence="5 6" id="KW-0472">Membrane</keyword>
<evidence type="ECO:0000256" key="4">
    <source>
        <dbReference type="ARBA" id="ARBA00022989"/>
    </source>
</evidence>
<evidence type="ECO:0000256" key="2">
    <source>
        <dbReference type="ARBA" id="ARBA00022475"/>
    </source>
</evidence>